<feature type="transmembrane region" description="Helical" evidence="2">
    <location>
        <begin position="416"/>
        <end position="437"/>
    </location>
</feature>
<dbReference type="EMBL" id="JALLPB020000045">
    <property type="protein sequence ID" value="KAL3823161.1"/>
    <property type="molecule type" value="Genomic_DNA"/>
</dbReference>
<keyword evidence="2" id="KW-1133">Transmembrane helix</keyword>
<sequence length="647" mass="70317">MDILSTWYKAGAIKGRLVFIALCLLVLIAPLPDVERPQFRSRQVVVVVAPPNQLIAKEVLVKKGAVTHRPPAKIHPIFVSPDQSIAIKDLEEKSLGHTIAKRAPAQSHLIFVAPDNSTLPEVVVEAPANPHPIFDAPDHSIPVEVLDEAPDGNVDDNAPAQSHPTPDQSILTVVLDVNALGWGLMVNAKLAGSFEIDHNARVSKNDPHWGADRTVQVAHVDKVAIKRSLQIVTHPHPEATTCTLIAAYNTSLPFDAICNRTEHLKSTLEDWEAVSALDVGGECYDPHCRKHQNTRSRPNIVMSPPRSTPALECVVFTAIGLELTCEKTAANLTTIKGVYNVSVDFEGSSGLGNDMGEGKNDSNSVQLIGANPHVEPAAKEVAGDAMGGGAKVDYGQLLPRNNKEDEFLQFMSGHKVLIAIGFVVLTTIGFVICRSVASVKNRKADGKYLHKEKAHQTLKVGLGLHMFQVNFLVFTRTTDGKILNKSVALLCTNKNDELHHVSSFVSYPGICVSKVSYMAPAVKKKYKKGKNVLLVLFYLFSRCLGQKNESEHEEIASARRTQNVKRTLTPTTSRPTKKPTSTPTNTNKPTTPRPTTAKPTVQPTSSSSVNMQPSGLPSIAPSQFKCMRFAVEPVLDLVNNTFINPDG</sequence>
<dbReference type="AlphaFoldDB" id="A0ABD3SF27"/>
<name>A0ABD3SF27_9STRA</name>
<evidence type="ECO:0000256" key="1">
    <source>
        <dbReference type="SAM" id="MobiDB-lite"/>
    </source>
</evidence>
<evidence type="ECO:0000256" key="2">
    <source>
        <dbReference type="SAM" id="Phobius"/>
    </source>
</evidence>
<feature type="region of interest" description="Disordered" evidence="1">
    <location>
        <begin position="554"/>
        <end position="616"/>
    </location>
</feature>
<protein>
    <submittedName>
        <fullName evidence="3">Uncharacterized protein</fullName>
    </submittedName>
</protein>
<accession>A0ABD3SF27</accession>
<keyword evidence="2" id="KW-0812">Transmembrane</keyword>
<reference evidence="3 4" key="1">
    <citation type="submission" date="2024-10" db="EMBL/GenBank/DDBJ databases">
        <title>Updated reference genomes for cyclostephanoid diatoms.</title>
        <authorList>
            <person name="Roberts W.R."/>
            <person name="Alverson A.J."/>
        </authorList>
    </citation>
    <scope>NUCLEOTIDE SEQUENCE [LARGE SCALE GENOMIC DNA]</scope>
    <source>
        <strain evidence="3 4">AJA228-03</strain>
    </source>
</reference>
<keyword evidence="2" id="KW-0472">Membrane</keyword>
<feature type="non-terminal residue" evidence="3">
    <location>
        <position position="647"/>
    </location>
</feature>
<feature type="compositionally biased region" description="Polar residues" evidence="1">
    <location>
        <begin position="601"/>
        <end position="615"/>
    </location>
</feature>
<organism evidence="3 4">
    <name type="scientific">Cyclostephanos tholiformis</name>
    <dbReference type="NCBI Taxonomy" id="382380"/>
    <lineage>
        <taxon>Eukaryota</taxon>
        <taxon>Sar</taxon>
        <taxon>Stramenopiles</taxon>
        <taxon>Ochrophyta</taxon>
        <taxon>Bacillariophyta</taxon>
        <taxon>Coscinodiscophyceae</taxon>
        <taxon>Thalassiosirophycidae</taxon>
        <taxon>Stephanodiscales</taxon>
        <taxon>Stephanodiscaceae</taxon>
        <taxon>Cyclostephanos</taxon>
    </lineage>
</organism>
<evidence type="ECO:0000313" key="3">
    <source>
        <dbReference type="EMBL" id="KAL3823161.1"/>
    </source>
</evidence>
<evidence type="ECO:0000313" key="4">
    <source>
        <dbReference type="Proteomes" id="UP001530377"/>
    </source>
</evidence>
<comment type="caution">
    <text evidence="3">The sequence shown here is derived from an EMBL/GenBank/DDBJ whole genome shotgun (WGS) entry which is preliminary data.</text>
</comment>
<feature type="compositionally biased region" description="Low complexity" evidence="1">
    <location>
        <begin position="565"/>
        <end position="600"/>
    </location>
</feature>
<dbReference type="Proteomes" id="UP001530377">
    <property type="component" value="Unassembled WGS sequence"/>
</dbReference>
<keyword evidence="4" id="KW-1185">Reference proteome</keyword>
<proteinExistence type="predicted"/>
<gene>
    <name evidence="3" type="ORF">ACHAXA_010417</name>
</gene>